<evidence type="ECO:0000313" key="1">
    <source>
        <dbReference type="EMBL" id="ONI41072.1"/>
    </source>
</evidence>
<dbReference type="EMBL" id="LJDB01000043">
    <property type="protein sequence ID" value="ONI41072.1"/>
    <property type="molecule type" value="Genomic_DNA"/>
</dbReference>
<comment type="caution">
    <text evidence="1">The sequence shown here is derived from an EMBL/GenBank/DDBJ whole genome shotgun (WGS) entry which is preliminary data.</text>
</comment>
<protein>
    <submittedName>
        <fullName evidence="1">1-phosphofructokinase</fullName>
    </submittedName>
</protein>
<sequence length="305" mass="33273">MIYTLTLNPSLDYIMKLDNFVSAGVARSKEEKIFIGGKGINVSTILNELGVKSKALGFISGFTGEYIVNVLNQKGINTDFINVNNGFTRINVKIKSNEESEINGAGPLVEEQYIDELLLKLSQLTADDVLVVAGSIPQSIPNTIYKQIVSIVSKSNVKVILDTTKLLLLEALEYKPFLIKPNKHELEEIFDIKIESIEDVIFYAKKLQSMGARNVIVSLGGAGAILVCQTGQVYKTNVPKGIVKNSVGAGDSMVAGFIATYLETQDYKLALRKGASCGSATAFSHDLATRDFIEEIETQIIVENL</sequence>
<name>A0ACC8XDV4_9FIRM</name>
<proteinExistence type="predicted"/>
<dbReference type="Proteomes" id="UP000188605">
    <property type="component" value="Unassembled WGS sequence"/>
</dbReference>
<organism evidence="1 2">
    <name type="scientific">Candidatus Epulonipiscium fishelsonii</name>
    <dbReference type="NCBI Taxonomy" id="77094"/>
    <lineage>
        <taxon>Bacteria</taxon>
        <taxon>Bacillati</taxon>
        <taxon>Bacillota</taxon>
        <taxon>Clostridia</taxon>
        <taxon>Lachnospirales</taxon>
        <taxon>Lachnospiraceae</taxon>
        <taxon>Candidatus Epulonipiscium</taxon>
    </lineage>
</organism>
<accession>A0ACC8XDV4</accession>
<evidence type="ECO:0000313" key="2">
    <source>
        <dbReference type="Proteomes" id="UP000188605"/>
    </source>
</evidence>
<keyword evidence="2" id="KW-1185">Reference proteome</keyword>
<gene>
    <name evidence="1" type="ORF">AN396_04795</name>
</gene>
<reference evidence="1" key="1">
    <citation type="submission" date="2016-08" db="EMBL/GenBank/DDBJ databases">
        <authorList>
            <person name="Ngugi D.K."/>
            <person name="Miyake S."/>
            <person name="Stingl U."/>
        </authorList>
    </citation>
    <scope>NUCLEOTIDE SEQUENCE</scope>
    <source>
        <strain evidence="1">SCG-B11WGA-EpuloA1</strain>
    </source>
</reference>